<feature type="domain" description="Cysteine-rich CPCC" evidence="1">
    <location>
        <begin position="7"/>
        <end position="57"/>
    </location>
</feature>
<dbReference type="InterPro" id="IPR025983">
    <property type="entry name" value="Cys_rich_CPCC"/>
</dbReference>
<proteinExistence type="predicted"/>
<organism evidence="2 3">
    <name type="scientific">Candidatus Pantoea formicae</name>
    <dbReference type="NCBI Taxonomy" id="2608355"/>
    <lineage>
        <taxon>Bacteria</taxon>
        <taxon>Pseudomonadati</taxon>
        <taxon>Pseudomonadota</taxon>
        <taxon>Gammaproteobacteria</taxon>
        <taxon>Enterobacterales</taxon>
        <taxon>Erwiniaceae</taxon>
        <taxon>Pantoea</taxon>
    </lineage>
</organism>
<dbReference type="RefSeq" id="WP_167144163.1">
    <property type="nucleotide sequence ID" value="NZ_VWXD01000018.1"/>
</dbReference>
<keyword evidence="3" id="KW-1185">Reference proteome</keyword>
<reference evidence="2 3" key="1">
    <citation type="journal article" date="2019" name="bioRxiv">
        <title>Bacteria contribute to plant secondary compound degradation in a generalist herbivore system.</title>
        <authorList>
            <person name="Francoeur C.B."/>
            <person name="Khadempour L."/>
            <person name="Moreira-Soto R.D."/>
            <person name="Gotting K."/>
            <person name="Book A.J."/>
            <person name="Pinto-Tomas A.A."/>
            <person name="Keefover-Ring K."/>
            <person name="Currie C.R."/>
        </authorList>
    </citation>
    <scope>NUCLEOTIDE SEQUENCE [LARGE SCALE GENOMIC DNA]</scope>
    <source>
        <strain evidence="2 3">Acro-805</strain>
    </source>
</reference>
<dbReference type="EMBL" id="VWXD01000018">
    <property type="protein sequence ID" value="NIF03577.1"/>
    <property type="molecule type" value="Genomic_DNA"/>
</dbReference>
<gene>
    <name evidence="2" type="ORF">F3J38_26605</name>
</gene>
<comment type="caution">
    <text evidence="2">The sequence shown here is derived from an EMBL/GenBank/DDBJ whole genome shotgun (WGS) entry which is preliminary data.</text>
</comment>
<accession>A0ABX0R8Y7</accession>
<protein>
    <recommendedName>
        <fullName evidence="1">Cysteine-rich CPCC domain-containing protein</fullName>
    </recommendedName>
</protein>
<sequence>MSEKELYPCICCGNNTIGEPDRYEICSFCHWEDDPVQSNDPDFGGGANRLSLKEARSFIFKSRAKTS</sequence>
<dbReference type="Proteomes" id="UP000780690">
    <property type="component" value="Unassembled WGS sequence"/>
</dbReference>
<name>A0ABX0R8Y7_9GAMM</name>
<evidence type="ECO:0000259" key="1">
    <source>
        <dbReference type="Pfam" id="PF14206"/>
    </source>
</evidence>
<evidence type="ECO:0000313" key="2">
    <source>
        <dbReference type="EMBL" id="NIF03577.1"/>
    </source>
</evidence>
<dbReference type="Pfam" id="PF14206">
    <property type="entry name" value="Cys_rich_CPCC"/>
    <property type="match status" value="1"/>
</dbReference>
<evidence type="ECO:0000313" key="3">
    <source>
        <dbReference type="Proteomes" id="UP000780690"/>
    </source>
</evidence>